<dbReference type="Proteomes" id="UP000015346">
    <property type="component" value="Unassembled WGS sequence"/>
</dbReference>
<dbReference type="GO" id="GO:0016746">
    <property type="term" value="F:acyltransferase activity"/>
    <property type="evidence" value="ECO:0007669"/>
    <property type="project" value="UniProtKB-KW"/>
</dbReference>
<proteinExistence type="predicted"/>
<dbReference type="Pfam" id="PF03279">
    <property type="entry name" value="Lip_A_acyltrans"/>
    <property type="match status" value="1"/>
</dbReference>
<evidence type="ECO:0000313" key="8">
    <source>
        <dbReference type="Proteomes" id="UP000015346"/>
    </source>
</evidence>
<dbReference type="EC" id="2.3.1.-" evidence="7"/>
<keyword evidence="3" id="KW-0997">Cell inner membrane</keyword>
<dbReference type="EMBL" id="AOLV01000008">
    <property type="protein sequence ID" value="EPX87215.1"/>
    <property type="molecule type" value="Genomic_DNA"/>
</dbReference>
<dbReference type="InterPro" id="IPR004960">
    <property type="entry name" value="LipA_acyltrans"/>
</dbReference>
<dbReference type="GO" id="GO:0009247">
    <property type="term" value="P:glycolipid biosynthetic process"/>
    <property type="evidence" value="ECO:0007669"/>
    <property type="project" value="UniProtKB-ARBA"/>
</dbReference>
<protein>
    <submittedName>
        <fullName evidence="7">Lauroyl/myristoyl acyltransferase</fullName>
        <ecNumber evidence="7">2.3.1.-</ecNumber>
    </submittedName>
</protein>
<dbReference type="PANTHER" id="PTHR30606:SF10">
    <property type="entry name" value="PHOSPHATIDYLINOSITOL MANNOSIDE ACYLTRANSFERASE"/>
    <property type="match status" value="1"/>
</dbReference>
<comment type="subcellular location">
    <subcellularLocation>
        <location evidence="1">Cell inner membrane</location>
    </subcellularLocation>
</comment>
<organism evidence="7 8">
    <name type="scientific">Rubellimicrobium thermophilum DSM 16684</name>
    <dbReference type="NCBI Taxonomy" id="1123069"/>
    <lineage>
        <taxon>Bacteria</taxon>
        <taxon>Pseudomonadati</taxon>
        <taxon>Pseudomonadota</taxon>
        <taxon>Alphaproteobacteria</taxon>
        <taxon>Rhodobacterales</taxon>
        <taxon>Roseobacteraceae</taxon>
        <taxon>Rubellimicrobium</taxon>
    </lineage>
</organism>
<gene>
    <name evidence="7" type="ORF">ruthe_00612</name>
</gene>
<dbReference type="RefSeq" id="WP_021096719.1">
    <property type="nucleotide sequence ID" value="NZ_KE557320.1"/>
</dbReference>
<keyword evidence="2" id="KW-1003">Cell membrane</keyword>
<evidence type="ECO:0000256" key="2">
    <source>
        <dbReference type="ARBA" id="ARBA00022475"/>
    </source>
</evidence>
<keyword evidence="8" id="KW-1185">Reference proteome</keyword>
<keyword evidence="4 7" id="KW-0808">Transferase</keyword>
<evidence type="ECO:0000313" key="7">
    <source>
        <dbReference type="EMBL" id="EPX87215.1"/>
    </source>
</evidence>
<dbReference type="AlphaFoldDB" id="S9SAP9"/>
<dbReference type="PATRIC" id="fig|1123069.3.peg.578"/>
<comment type="caution">
    <text evidence="7">The sequence shown here is derived from an EMBL/GenBank/DDBJ whole genome shotgun (WGS) entry which is preliminary data.</text>
</comment>
<dbReference type="PANTHER" id="PTHR30606">
    <property type="entry name" value="LIPID A BIOSYNTHESIS LAUROYL ACYLTRANSFERASE"/>
    <property type="match status" value="1"/>
</dbReference>
<dbReference type="STRING" id="1123069.ruthe_00612"/>
<reference evidence="7 8" key="1">
    <citation type="journal article" date="2013" name="Stand. Genomic Sci.">
        <title>Genome sequence of the reddish-pigmented Rubellimicrobium thermophilum type strain (DSM 16684(T)), a member of the Roseobacter clade.</title>
        <authorList>
            <person name="Fiebig A."/>
            <person name="Riedel T."/>
            <person name="Gronow S."/>
            <person name="Petersen J."/>
            <person name="Klenk H.P."/>
            <person name="Goker M."/>
        </authorList>
    </citation>
    <scope>NUCLEOTIDE SEQUENCE [LARGE SCALE GENOMIC DNA]</scope>
    <source>
        <strain evidence="7 8">DSM 16684</strain>
    </source>
</reference>
<evidence type="ECO:0000256" key="1">
    <source>
        <dbReference type="ARBA" id="ARBA00004533"/>
    </source>
</evidence>
<dbReference type="GO" id="GO:0005886">
    <property type="term" value="C:plasma membrane"/>
    <property type="evidence" value="ECO:0007669"/>
    <property type="project" value="UniProtKB-SubCell"/>
</dbReference>
<dbReference type="HOGENOM" id="CLU_049421_4_2_5"/>
<keyword evidence="6 7" id="KW-0012">Acyltransferase</keyword>
<evidence type="ECO:0000256" key="3">
    <source>
        <dbReference type="ARBA" id="ARBA00022519"/>
    </source>
</evidence>
<evidence type="ECO:0000256" key="6">
    <source>
        <dbReference type="ARBA" id="ARBA00023315"/>
    </source>
</evidence>
<dbReference type="CDD" id="cd07984">
    <property type="entry name" value="LPLAT_LABLAT-like"/>
    <property type="match status" value="1"/>
</dbReference>
<evidence type="ECO:0000256" key="5">
    <source>
        <dbReference type="ARBA" id="ARBA00023136"/>
    </source>
</evidence>
<keyword evidence="5" id="KW-0472">Membrane</keyword>
<sequence length="247" mass="26848">MIHPDWPAARRRAVAAAVLDNIGRSLIENYSTPELAARIAREPIRGDGLAAFEEARASGRPVLLVSGHFGNFQVPRHALAARGHVAAGLYRDMTNPYVNAHYVRTIEAIPGPAFAQGRGTLGFVRHLARGGVAAMLFDLHVQEGVPIPFLGRPAMTATTPADLALRTGALLLPCFGIRREDGLSFDIQFEAPIPHGDPLAMMVALTQRLEARIRAHPEQWFWIHRRWKAPRGGGVTLPTAVPSVPPP</sequence>
<name>S9SAP9_9RHOB</name>
<accession>S9SAP9</accession>
<evidence type="ECO:0000256" key="4">
    <source>
        <dbReference type="ARBA" id="ARBA00022679"/>
    </source>
</evidence>